<feature type="compositionally biased region" description="Basic and acidic residues" evidence="2">
    <location>
        <begin position="26"/>
        <end position="38"/>
    </location>
</feature>
<accession>A0A418WVQ1</accession>
<keyword evidence="3" id="KW-0732">Signal</keyword>
<dbReference type="RefSeq" id="WP_119742866.1">
    <property type="nucleotide sequence ID" value="NZ_QYUN01000003.1"/>
</dbReference>
<name>A0A418WVQ1_9BURK</name>
<feature type="chain" id="PRO_5019436837" evidence="3">
    <location>
        <begin position="26"/>
        <end position="695"/>
    </location>
</feature>
<reference evidence="4 5" key="1">
    <citation type="submission" date="2018-09" db="EMBL/GenBank/DDBJ databases">
        <authorList>
            <person name="Zhu H."/>
        </authorList>
    </citation>
    <scope>NUCLEOTIDE SEQUENCE [LARGE SCALE GENOMIC DNA]</scope>
    <source>
        <strain evidence="4 5">K2R10-39</strain>
    </source>
</reference>
<proteinExistence type="predicted"/>
<comment type="caution">
    <text evidence="4">The sequence shown here is derived from an EMBL/GenBank/DDBJ whole genome shotgun (WGS) entry which is preliminary data.</text>
</comment>
<dbReference type="SUPFAM" id="SSF53474">
    <property type="entry name" value="alpha/beta-Hydrolases"/>
    <property type="match status" value="1"/>
</dbReference>
<dbReference type="GO" id="GO:0005615">
    <property type="term" value="C:extracellular space"/>
    <property type="evidence" value="ECO:0007669"/>
    <property type="project" value="InterPro"/>
</dbReference>
<dbReference type="Gene3D" id="3.40.50.1820">
    <property type="entry name" value="alpha/beta hydrolase"/>
    <property type="match status" value="1"/>
</dbReference>
<evidence type="ECO:0000256" key="3">
    <source>
        <dbReference type="SAM" id="SignalP"/>
    </source>
</evidence>
<dbReference type="Pfam" id="PF10605">
    <property type="entry name" value="3HBOH"/>
    <property type="match status" value="1"/>
</dbReference>
<organism evidence="4 5">
    <name type="scientific">Noviherbaspirillum cavernae</name>
    <dbReference type="NCBI Taxonomy" id="2320862"/>
    <lineage>
        <taxon>Bacteria</taxon>
        <taxon>Pseudomonadati</taxon>
        <taxon>Pseudomonadota</taxon>
        <taxon>Betaproteobacteria</taxon>
        <taxon>Burkholderiales</taxon>
        <taxon>Oxalobacteraceae</taxon>
        <taxon>Noviherbaspirillum</taxon>
    </lineage>
</organism>
<sequence length="695" mass="72923">MRISPTAASVLAAFLALGGISISSAAERDNDRDGDRGNSKKPHQGRPSFLRGEPVRTSYDGIRTGFLHTGEAPGVAALIGFAVPVGSDPSPAALRTLQIKGSYLGLVDVTAAGGFGTYYGKIDAQANIGDEYIAVSDDGTGRRNVTIAVQIPSHFNPSKPCIVAAASSGSRGVYGAAPTTGEWALNKGCAVAYNDKGTGIGAHDLDHDRAYAIDGTLVQAGQRTDLVFNANLLDGNLGAYRIANPNRFALKQAHSRQNPESDWGKSTLESIKTAFYVLNKQFPGKRFAPGNTIVIASSISNGAGAAIQAAEQDSEGMISGIAVAEPQVNISEHAKLLVKRGSKVIANAGKPLYDYFTYANLLQACATQAPALKVTSVFVNAALAANRCAALTQLGVISGANLTEQANDALEKLHAYGWEPDSDQLHDSHFGFEFTNLVASAYASAYARTSVTEPVCGYSVGGVGATIPGAPAEAALKQFWGTGSGLAAGLLTVINDNAVGGPAKDTLSVSASTLKADYNIDGAMCLRRLSSGNGVGNTLLSSKEKDLAKRVRHGLKEVRVNGDLNGKPTIIVHGRSDTLLPVNHTSRPYAALNRRADKRSDLHYYEITDANHFDALVAFYPRVLVPLHVYGIRALDLMYARLTANAPLPPSQVVRAVARSSAATTLTDANVPHIALQPAAGNRIEVREGAITVPD</sequence>
<dbReference type="EMBL" id="QYUN01000003">
    <property type="protein sequence ID" value="RJF96728.1"/>
    <property type="molecule type" value="Genomic_DNA"/>
</dbReference>
<keyword evidence="5" id="KW-1185">Reference proteome</keyword>
<dbReference type="GO" id="GO:0047989">
    <property type="term" value="F:hydroxybutyrate-dimer hydrolase activity"/>
    <property type="evidence" value="ECO:0007669"/>
    <property type="project" value="InterPro"/>
</dbReference>
<feature type="signal peptide" evidence="3">
    <location>
        <begin position="1"/>
        <end position="25"/>
    </location>
</feature>
<dbReference type="GO" id="GO:0019605">
    <property type="term" value="P:butyrate metabolic process"/>
    <property type="evidence" value="ECO:0007669"/>
    <property type="project" value="InterPro"/>
</dbReference>
<evidence type="ECO:0000256" key="1">
    <source>
        <dbReference type="ARBA" id="ARBA00022801"/>
    </source>
</evidence>
<evidence type="ECO:0000256" key="2">
    <source>
        <dbReference type="SAM" id="MobiDB-lite"/>
    </source>
</evidence>
<dbReference type="Proteomes" id="UP000285190">
    <property type="component" value="Unassembled WGS sequence"/>
</dbReference>
<dbReference type="AlphaFoldDB" id="A0A418WVQ1"/>
<keyword evidence="1 4" id="KW-0378">Hydrolase</keyword>
<dbReference type="OrthoDB" id="4294477at2"/>
<evidence type="ECO:0000313" key="4">
    <source>
        <dbReference type="EMBL" id="RJF96728.1"/>
    </source>
</evidence>
<feature type="region of interest" description="Disordered" evidence="2">
    <location>
        <begin position="26"/>
        <end position="56"/>
    </location>
</feature>
<dbReference type="InterPro" id="IPR016582">
    <property type="entry name" value="OHBut_olig_hydro_put"/>
</dbReference>
<dbReference type="InterPro" id="IPR029058">
    <property type="entry name" value="AB_hydrolase_fold"/>
</dbReference>
<protein>
    <submittedName>
        <fullName evidence="4">D-(-)-3-hydroxybutyrate oligomer hydrolase</fullName>
    </submittedName>
</protein>
<gene>
    <name evidence="4" type="ORF">D3870_20185</name>
</gene>
<evidence type="ECO:0000313" key="5">
    <source>
        <dbReference type="Proteomes" id="UP000285190"/>
    </source>
</evidence>